<protein>
    <submittedName>
        <fullName evidence="2">Uncharacterized protein</fullName>
    </submittedName>
</protein>
<dbReference type="AlphaFoldDB" id="A0A0C9TQB3"/>
<gene>
    <name evidence="2" type="ORF">M422DRAFT_275153</name>
</gene>
<sequence length="133" mass="14501">MDGLLCQLKPLLAALGSQSVAGVTHRKLFGQNSCESVRKKGDGSNRSLASWLGTLQTCLAALGSQSVAGVTHRKLLGQNYCESRRRRGGRTPQRRVRGKEYQPRCGAATPRDLFKRATQLRPIRPPPDASGFI</sequence>
<name>A0A0C9TQB3_SPHS4</name>
<evidence type="ECO:0000256" key="1">
    <source>
        <dbReference type="SAM" id="MobiDB-lite"/>
    </source>
</evidence>
<feature type="compositionally biased region" description="Basic residues" evidence="1">
    <location>
        <begin position="84"/>
        <end position="97"/>
    </location>
</feature>
<feature type="region of interest" description="Disordered" evidence="1">
    <location>
        <begin position="83"/>
        <end position="108"/>
    </location>
</feature>
<keyword evidence="3" id="KW-1185">Reference proteome</keyword>
<evidence type="ECO:0000313" key="3">
    <source>
        <dbReference type="Proteomes" id="UP000054279"/>
    </source>
</evidence>
<evidence type="ECO:0000313" key="2">
    <source>
        <dbReference type="EMBL" id="KIJ24134.1"/>
    </source>
</evidence>
<dbReference type="EMBL" id="KN837528">
    <property type="protein sequence ID" value="KIJ24134.1"/>
    <property type="molecule type" value="Genomic_DNA"/>
</dbReference>
<proteinExistence type="predicted"/>
<dbReference type="HOGENOM" id="CLU_1908046_0_0_1"/>
<reference evidence="2 3" key="1">
    <citation type="submission" date="2014-06" db="EMBL/GenBank/DDBJ databases">
        <title>Evolutionary Origins and Diversification of the Mycorrhizal Mutualists.</title>
        <authorList>
            <consortium name="DOE Joint Genome Institute"/>
            <consortium name="Mycorrhizal Genomics Consortium"/>
            <person name="Kohler A."/>
            <person name="Kuo A."/>
            <person name="Nagy L.G."/>
            <person name="Floudas D."/>
            <person name="Copeland A."/>
            <person name="Barry K.W."/>
            <person name="Cichocki N."/>
            <person name="Veneault-Fourrey C."/>
            <person name="LaButti K."/>
            <person name="Lindquist E.A."/>
            <person name="Lipzen A."/>
            <person name="Lundell T."/>
            <person name="Morin E."/>
            <person name="Murat C."/>
            <person name="Riley R."/>
            <person name="Ohm R."/>
            <person name="Sun H."/>
            <person name="Tunlid A."/>
            <person name="Henrissat B."/>
            <person name="Grigoriev I.V."/>
            <person name="Hibbett D.S."/>
            <person name="Martin F."/>
        </authorList>
    </citation>
    <scope>NUCLEOTIDE SEQUENCE [LARGE SCALE GENOMIC DNA]</scope>
    <source>
        <strain evidence="2 3">SS14</strain>
    </source>
</reference>
<accession>A0A0C9TQB3</accession>
<organism evidence="2 3">
    <name type="scientific">Sphaerobolus stellatus (strain SS14)</name>
    <dbReference type="NCBI Taxonomy" id="990650"/>
    <lineage>
        <taxon>Eukaryota</taxon>
        <taxon>Fungi</taxon>
        <taxon>Dikarya</taxon>
        <taxon>Basidiomycota</taxon>
        <taxon>Agaricomycotina</taxon>
        <taxon>Agaricomycetes</taxon>
        <taxon>Phallomycetidae</taxon>
        <taxon>Geastrales</taxon>
        <taxon>Sphaerobolaceae</taxon>
        <taxon>Sphaerobolus</taxon>
    </lineage>
</organism>
<dbReference type="Proteomes" id="UP000054279">
    <property type="component" value="Unassembled WGS sequence"/>
</dbReference>